<evidence type="ECO:0000256" key="1">
    <source>
        <dbReference type="SAM" id="SignalP"/>
    </source>
</evidence>
<proteinExistence type="predicted"/>
<dbReference type="RefSeq" id="WP_375558321.1">
    <property type="nucleotide sequence ID" value="NZ_JBBVGT010000003.1"/>
</dbReference>
<evidence type="ECO:0000313" key="3">
    <source>
        <dbReference type="Proteomes" id="UP001580928"/>
    </source>
</evidence>
<feature type="signal peptide" evidence="1">
    <location>
        <begin position="1"/>
        <end position="25"/>
    </location>
</feature>
<sequence length="116" mass="12879">MKKSIFFLVFTFLLTASSSTNVALAQPTVHYNGGSGPIIEITYTSSGITIVPKPGDHLKKFRIDWILPGGGMYSQPMYSGVPLYLQSYDFIISSEWHSFPPNGVDTHTSVCYFSIY</sequence>
<dbReference type="Proteomes" id="UP001580928">
    <property type="component" value="Unassembled WGS sequence"/>
</dbReference>
<dbReference type="EMBL" id="JBBVGT010000003">
    <property type="protein sequence ID" value="MFB5946792.1"/>
    <property type="molecule type" value="Genomic_DNA"/>
</dbReference>
<name>A0ABV5CK85_9SPHI</name>
<comment type="caution">
    <text evidence="2">The sequence shown here is derived from an EMBL/GenBank/DDBJ whole genome shotgun (WGS) entry which is preliminary data.</text>
</comment>
<gene>
    <name evidence="2" type="ORF">WKR92_13240</name>
</gene>
<reference evidence="2 3" key="1">
    <citation type="submission" date="2024-04" db="EMBL/GenBank/DDBJ databases">
        <title>Albibacterium profundi sp. nov., isolated from sediment of the Challenger Deep of Mariana Trench.</title>
        <authorList>
            <person name="Wang Y."/>
        </authorList>
    </citation>
    <scope>NUCLEOTIDE SEQUENCE [LARGE SCALE GENOMIC DNA]</scope>
    <source>
        <strain evidence="2 3">RHL897</strain>
    </source>
</reference>
<protein>
    <submittedName>
        <fullName evidence="2">Uncharacterized protein</fullName>
    </submittedName>
</protein>
<evidence type="ECO:0000313" key="2">
    <source>
        <dbReference type="EMBL" id="MFB5946792.1"/>
    </source>
</evidence>
<organism evidence="2 3">
    <name type="scientific">Albibacterium profundi</name>
    <dbReference type="NCBI Taxonomy" id="3134906"/>
    <lineage>
        <taxon>Bacteria</taxon>
        <taxon>Pseudomonadati</taxon>
        <taxon>Bacteroidota</taxon>
        <taxon>Sphingobacteriia</taxon>
        <taxon>Sphingobacteriales</taxon>
        <taxon>Sphingobacteriaceae</taxon>
        <taxon>Albibacterium</taxon>
    </lineage>
</organism>
<keyword evidence="1" id="KW-0732">Signal</keyword>
<feature type="chain" id="PRO_5045179267" evidence="1">
    <location>
        <begin position="26"/>
        <end position="116"/>
    </location>
</feature>
<keyword evidence="3" id="KW-1185">Reference proteome</keyword>
<accession>A0ABV5CK85</accession>